<name>A0AAV1II53_9CHLO</name>
<evidence type="ECO:0000313" key="2">
    <source>
        <dbReference type="EMBL" id="CAK0786321.1"/>
    </source>
</evidence>
<evidence type="ECO:0000313" key="3">
    <source>
        <dbReference type="Proteomes" id="UP001314263"/>
    </source>
</evidence>
<dbReference type="EMBL" id="CAUYUE010000014">
    <property type="protein sequence ID" value="CAK0786321.1"/>
    <property type="molecule type" value="Genomic_DNA"/>
</dbReference>
<evidence type="ECO:0000256" key="1">
    <source>
        <dbReference type="SAM" id="MobiDB-lite"/>
    </source>
</evidence>
<dbReference type="AlphaFoldDB" id="A0AAV1II53"/>
<keyword evidence="3" id="KW-1185">Reference proteome</keyword>
<organism evidence="2 3">
    <name type="scientific">Coccomyxa viridis</name>
    <dbReference type="NCBI Taxonomy" id="1274662"/>
    <lineage>
        <taxon>Eukaryota</taxon>
        <taxon>Viridiplantae</taxon>
        <taxon>Chlorophyta</taxon>
        <taxon>core chlorophytes</taxon>
        <taxon>Trebouxiophyceae</taxon>
        <taxon>Trebouxiophyceae incertae sedis</taxon>
        <taxon>Coccomyxaceae</taxon>
        <taxon>Coccomyxa</taxon>
    </lineage>
</organism>
<sequence>MPQISATAGGSADLQRQQRQRGFSACSRTSPVCAVKSRLDMLPLASGLGQHTILFVLPEEDSIGLG</sequence>
<proteinExistence type="predicted"/>
<accession>A0AAV1II53</accession>
<dbReference type="Proteomes" id="UP001314263">
    <property type="component" value="Unassembled WGS sequence"/>
</dbReference>
<gene>
    <name evidence="2" type="ORF">CVIRNUC_009534</name>
</gene>
<reference evidence="2 3" key="1">
    <citation type="submission" date="2023-10" db="EMBL/GenBank/DDBJ databases">
        <authorList>
            <person name="Maclean D."/>
            <person name="Macfadyen A."/>
        </authorList>
    </citation>
    <scope>NUCLEOTIDE SEQUENCE [LARGE SCALE GENOMIC DNA]</scope>
</reference>
<comment type="caution">
    <text evidence="2">The sequence shown here is derived from an EMBL/GenBank/DDBJ whole genome shotgun (WGS) entry which is preliminary data.</text>
</comment>
<protein>
    <submittedName>
        <fullName evidence="2">Uncharacterized protein</fullName>
    </submittedName>
</protein>
<feature type="region of interest" description="Disordered" evidence="1">
    <location>
        <begin position="1"/>
        <end position="28"/>
    </location>
</feature>